<feature type="transmembrane region" description="Helical" evidence="4">
    <location>
        <begin position="187"/>
        <end position="207"/>
    </location>
</feature>
<dbReference type="RefSeq" id="WP_160745695.1">
    <property type="nucleotide sequence ID" value="NZ_WTYK01000002.1"/>
</dbReference>
<dbReference type="InterPro" id="IPR036890">
    <property type="entry name" value="HATPase_C_sf"/>
</dbReference>
<sequence length="696" mass="76070">MAVLLSGYLISAIAGLVLAGWLVTRRGTIGAVSRPMGAAIVLSSMWAISVLAFGLTAATGHLLFSLVNLAWLWVLYGLFAQDGRHASLGPIRPVVLSLTFVEFLQIAITLTGIGTAEVSAADELVRAGVSIRLLFCAGALVLVHNLYVGASPANRLALRWPAAALAVLWVYELNYNTIVYLGGDVPLLLAALRGCVPLAMVGLLTLGAMSKNGQQAFRPSRAFAFQSFSLLLIGAYFLVMVVAFQGLTAIDGDFVRLAQLAFIAVASALALIVLPSRRMRGWLRVTATKHLFQHRYDYREEWLRFTRTMGGGGPEVLPLRERAVQALADITDSPAGLLLTPDEDGGLVLAARWQWQDEHVPAPALDETAARFFADSEYIVDLDRWRLGSREGLPQGLVPDWLAGDERAWALVPLLHYERLLGVVVLARPPHARTLDWEDFDLLRVIGRQLASYLAEQASHDALGEALRFEEFNRRIAFVMHDIKNLASQLSLLARNAERHADNPDFRADMLVTLRNSADKLNALLQRLGRYGAQAGEAAGAVSIQPMLRGIAERYRLQHAVLVNEGPDCKVSAHPEALEQALIHLVQNAVDATESGLPVMLEARRHDGDVAIEIVDSGSGMTPEFIRTRLFKPFHSSKPGGFGIGAFEARETIRAMGGRLDVESHEGLGTRFTIRLPLAERAALRRMMQEHEAKVA</sequence>
<evidence type="ECO:0000256" key="1">
    <source>
        <dbReference type="ARBA" id="ARBA00000085"/>
    </source>
</evidence>
<proteinExistence type="predicted"/>
<name>A0A6I4UQX0_9SPHN</name>
<accession>A0A6I4UQX0</accession>
<keyword evidence="4" id="KW-1133">Transmembrane helix</keyword>
<dbReference type="PANTHER" id="PTHR43547">
    <property type="entry name" value="TWO-COMPONENT HISTIDINE KINASE"/>
    <property type="match status" value="1"/>
</dbReference>
<comment type="caution">
    <text evidence="6">The sequence shown here is derived from an EMBL/GenBank/DDBJ whole genome shotgun (WGS) entry which is preliminary data.</text>
</comment>
<dbReference type="SUPFAM" id="SSF55874">
    <property type="entry name" value="ATPase domain of HSP90 chaperone/DNA topoisomerase II/histidine kinase"/>
    <property type="match status" value="1"/>
</dbReference>
<dbReference type="InterPro" id="IPR029016">
    <property type="entry name" value="GAF-like_dom_sf"/>
</dbReference>
<gene>
    <name evidence="6" type="primary">prsK</name>
    <name evidence="6" type="ORF">GRI75_04140</name>
</gene>
<dbReference type="AlphaFoldDB" id="A0A6I4UQX0"/>
<dbReference type="InterPro" id="IPR014265">
    <property type="entry name" value="XrtA/PrsK"/>
</dbReference>
<reference evidence="6 7" key="1">
    <citation type="submission" date="2019-12" db="EMBL/GenBank/DDBJ databases">
        <title>Genomic-based taxomic classification of the family Erythrobacteraceae.</title>
        <authorList>
            <person name="Xu L."/>
        </authorList>
    </citation>
    <scope>NUCLEOTIDE SEQUENCE [LARGE SCALE GENOMIC DNA]</scope>
    <source>
        <strain evidence="6 7">MCCC 1K02066</strain>
    </source>
</reference>
<dbReference type="SUPFAM" id="SSF55781">
    <property type="entry name" value="GAF domain-like"/>
    <property type="match status" value="1"/>
</dbReference>
<feature type="transmembrane region" description="Helical" evidence="4">
    <location>
        <begin position="160"/>
        <end position="181"/>
    </location>
</feature>
<feature type="transmembrane region" description="Helical" evidence="4">
    <location>
        <begin position="228"/>
        <end position="248"/>
    </location>
</feature>
<feature type="transmembrane region" description="Helical" evidence="4">
    <location>
        <begin position="125"/>
        <end position="148"/>
    </location>
</feature>
<dbReference type="Gene3D" id="3.30.450.40">
    <property type="match status" value="1"/>
</dbReference>
<dbReference type="Pfam" id="PF01590">
    <property type="entry name" value="GAF"/>
    <property type="match status" value="1"/>
</dbReference>
<dbReference type="InterPro" id="IPR005467">
    <property type="entry name" value="His_kinase_dom"/>
</dbReference>
<keyword evidence="6" id="KW-0808">Transferase</keyword>
<dbReference type="Proteomes" id="UP000469159">
    <property type="component" value="Unassembled WGS sequence"/>
</dbReference>
<dbReference type="OrthoDB" id="9785691at2"/>
<dbReference type="Pfam" id="PF02518">
    <property type="entry name" value="HATPase_c"/>
    <property type="match status" value="1"/>
</dbReference>
<evidence type="ECO:0000256" key="3">
    <source>
        <dbReference type="ARBA" id="ARBA00022553"/>
    </source>
</evidence>
<evidence type="ECO:0000259" key="5">
    <source>
        <dbReference type="PROSITE" id="PS50109"/>
    </source>
</evidence>
<evidence type="ECO:0000313" key="7">
    <source>
        <dbReference type="Proteomes" id="UP000469159"/>
    </source>
</evidence>
<keyword evidence="3" id="KW-0597">Phosphoprotein</keyword>
<keyword evidence="6" id="KW-0418">Kinase</keyword>
<dbReference type="EMBL" id="WTYK01000002">
    <property type="protein sequence ID" value="MXP40836.1"/>
    <property type="molecule type" value="Genomic_DNA"/>
</dbReference>
<dbReference type="InterPro" id="IPR003594">
    <property type="entry name" value="HATPase_dom"/>
</dbReference>
<dbReference type="Gene3D" id="3.30.565.10">
    <property type="entry name" value="Histidine kinase-like ATPase, C-terminal domain"/>
    <property type="match status" value="1"/>
</dbReference>
<feature type="transmembrane region" description="Helical" evidence="4">
    <location>
        <begin position="61"/>
        <end position="79"/>
    </location>
</feature>
<protein>
    <recommendedName>
        <fullName evidence="2">histidine kinase</fullName>
        <ecNumber evidence="2">2.7.13.3</ecNumber>
    </recommendedName>
</protein>
<keyword evidence="7" id="KW-1185">Reference proteome</keyword>
<dbReference type="EC" id="2.7.13.3" evidence="2"/>
<dbReference type="SMART" id="SM00387">
    <property type="entry name" value="HATPase_c"/>
    <property type="match status" value="1"/>
</dbReference>
<comment type="catalytic activity">
    <reaction evidence="1">
        <text>ATP + protein L-histidine = ADP + protein N-phospho-L-histidine.</text>
        <dbReference type="EC" id="2.7.13.3"/>
    </reaction>
</comment>
<evidence type="ECO:0000313" key="6">
    <source>
        <dbReference type="EMBL" id="MXP40836.1"/>
    </source>
</evidence>
<dbReference type="InterPro" id="IPR004358">
    <property type="entry name" value="Sig_transdc_His_kin-like_C"/>
</dbReference>
<feature type="domain" description="Histidine kinase" evidence="5">
    <location>
        <begin position="478"/>
        <end position="680"/>
    </location>
</feature>
<dbReference type="PANTHER" id="PTHR43547:SF2">
    <property type="entry name" value="HYBRID SIGNAL TRANSDUCTION HISTIDINE KINASE C"/>
    <property type="match status" value="1"/>
</dbReference>
<feature type="transmembrane region" description="Helical" evidence="4">
    <location>
        <begin position="6"/>
        <end position="24"/>
    </location>
</feature>
<dbReference type="PRINTS" id="PR00344">
    <property type="entry name" value="BCTRLSENSOR"/>
</dbReference>
<organism evidence="6 7">
    <name type="scientific">Croceibacterium soli</name>
    <dbReference type="NCBI Taxonomy" id="1739690"/>
    <lineage>
        <taxon>Bacteria</taxon>
        <taxon>Pseudomonadati</taxon>
        <taxon>Pseudomonadota</taxon>
        <taxon>Alphaproteobacteria</taxon>
        <taxon>Sphingomonadales</taxon>
        <taxon>Erythrobacteraceae</taxon>
        <taxon>Croceibacterium</taxon>
    </lineage>
</organism>
<keyword evidence="4" id="KW-0812">Transmembrane</keyword>
<evidence type="ECO:0000256" key="2">
    <source>
        <dbReference type="ARBA" id="ARBA00012438"/>
    </source>
</evidence>
<feature type="transmembrane region" description="Helical" evidence="4">
    <location>
        <begin position="36"/>
        <end position="55"/>
    </location>
</feature>
<feature type="transmembrane region" description="Helical" evidence="4">
    <location>
        <begin position="254"/>
        <end position="274"/>
    </location>
</feature>
<feature type="transmembrane region" description="Helical" evidence="4">
    <location>
        <begin position="91"/>
        <end position="113"/>
    </location>
</feature>
<dbReference type="NCBIfam" id="TIGR02916">
    <property type="entry name" value="PEP_his_kin"/>
    <property type="match status" value="1"/>
</dbReference>
<keyword evidence="4" id="KW-0472">Membrane</keyword>
<evidence type="ECO:0000256" key="4">
    <source>
        <dbReference type="SAM" id="Phobius"/>
    </source>
</evidence>
<dbReference type="GO" id="GO:0000155">
    <property type="term" value="F:phosphorelay sensor kinase activity"/>
    <property type="evidence" value="ECO:0007669"/>
    <property type="project" value="TreeGrafter"/>
</dbReference>
<dbReference type="PROSITE" id="PS50109">
    <property type="entry name" value="HIS_KIN"/>
    <property type="match status" value="1"/>
</dbReference>
<dbReference type="InterPro" id="IPR003018">
    <property type="entry name" value="GAF"/>
</dbReference>